<reference evidence="2 3" key="1">
    <citation type="submission" date="2016-08" db="EMBL/GenBank/DDBJ databases">
        <title>Genomes of anaerobic fungi encode conserved fungal cellulosomes for biomass hydrolysis.</title>
        <authorList>
            <consortium name="DOE Joint Genome Institute"/>
            <person name="Haitjema C.H."/>
            <person name="Gilmore S.P."/>
            <person name="Henske J.K."/>
            <person name="Solomon K.V."/>
            <person name="De Groot R."/>
            <person name="Kuo A."/>
            <person name="Mondo S.J."/>
            <person name="Salamov A.A."/>
            <person name="Labutti K."/>
            <person name="Zhao Z."/>
            <person name="Chiniquy J."/>
            <person name="Barry K."/>
            <person name="Brewer H.M."/>
            <person name="Purvine S.O."/>
            <person name="Wright A.T."/>
            <person name="Boxma B."/>
            <person name="Van Alen T."/>
            <person name="Hackstein J.H."/>
            <person name="Baker S.E."/>
            <person name="Grigoriev I.V."/>
            <person name="O'Malley M.A."/>
        </authorList>
    </citation>
    <scope>NUCLEOTIDE SEQUENCE [LARGE SCALE GENOMIC DNA]</scope>
    <source>
        <strain evidence="3">finn</strain>
    </source>
</reference>
<dbReference type="InterPro" id="IPR009034">
    <property type="entry name" value="Dockerin_dom_fun_sf"/>
</dbReference>
<dbReference type="AlphaFoldDB" id="A0A1Y1UB18"/>
<dbReference type="SUPFAM" id="SSF64571">
    <property type="entry name" value="Cellulose docking domain, dockering"/>
    <property type="match status" value="1"/>
</dbReference>
<sequence>MKFCYILLIGLFVVVFSNAQTTTYMNPSYEYISKQTSLPSKIPLNPPIAEKTITTTMKTVFITTTKTASATLLPLPDDINYCKDNNTCDIIYIRDKYGEWSIENAKWCFCGRDTRTFTKALPFVVTILFNYYYK</sequence>
<keyword evidence="3" id="KW-1185">Reference proteome</keyword>
<evidence type="ECO:0000313" key="3">
    <source>
        <dbReference type="Proteomes" id="UP000193719"/>
    </source>
</evidence>
<name>A0A1Y1UB18_9FUNG</name>
<comment type="caution">
    <text evidence="2">The sequence shown here is derived from an EMBL/GenBank/DDBJ whole genome shotgun (WGS) entry which is preliminary data.</text>
</comment>
<gene>
    <name evidence="2" type="ORF">BCR36DRAFT_446191</name>
</gene>
<dbReference type="Gene3D" id="3.90.1220.10">
    <property type="entry name" value="Cellulose docking domain, dockering"/>
    <property type="match status" value="1"/>
</dbReference>
<evidence type="ECO:0008006" key="4">
    <source>
        <dbReference type="Google" id="ProtNLM"/>
    </source>
</evidence>
<dbReference type="EMBL" id="MCFH01000175">
    <property type="protein sequence ID" value="ORX35202.1"/>
    <property type="molecule type" value="Genomic_DNA"/>
</dbReference>
<reference evidence="2 3" key="2">
    <citation type="submission" date="2016-08" db="EMBL/GenBank/DDBJ databases">
        <title>Pervasive Adenine N6-methylation of Active Genes in Fungi.</title>
        <authorList>
            <consortium name="DOE Joint Genome Institute"/>
            <person name="Mondo S.J."/>
            <person name="Dannebaum R.O."/>
            <person name="Kuo R.C."/>
            <person name="Labutti K."/>
            <person name="Haridas S."/>
            <person name="Kuo A."/>
            <person name="Salamov A."/>
            <person name="Ahrendt S.R."/>
            <person name="Lipzen A."/>
            <person name="Sullivan W."/>
            <person name="Andreopoulos W.B."/>
            <person name="Clum A."/>
            <person name="Lindquist E."/>
            <person name="Daum C."/>
            <person name="Ramamoorthy G.K."/>
            <person name="Gryganskyi A."/>
            <person name="Culley D."/>
            <person name="Magnuson J.K."/>
            <person name="James T.Y."/>
            <person name="O'Malley M.A."/>
            <person name="Stajich J.E."/>
            <person name="Spatafora J.W."/>
            <person name="Visel A."/>
            <person name="Grigoriev I.V."/>
        </authorList>
    </citation>
    <scope>NUCLEOTIDE SEQUENCE [LARGE SCALE GENOMIC DNA]</scope>
    <source>
        <strain evidence="3">finn</strain>
    </source>
</reference>
<accession>A0A1Y1UB18</accession>
<keyword evidence="1" id="KW-0732">Signal</keyword>
<proteinExistence type="predicted"/>
<evidence type="ECO:0000313" key="2">
    <source>
        <dbReference type="EMBL" id="ORX35202.1"/>
    </source>
</evidence>
<evidence type="ECO:0000256" key="1">
    <source>
        <dbReference type="SAM" id="SignalP"/>
    </source>
</evidence>
<feature type="signal peptide" evidence="1">
    <location>
        <begin position="1"/>
        <end position="19"/>
    </location>
</feature>
<protein>
    <recommendedName>
        <fullName evidence="4">CBM10 domain-containing protein</fullName>
    </recommendedName>
</protein>
<organism evidence="2 3">
    <name type="scientific">Piromyces finnis</name>
    <dbReference type="NCBI Taxonomy" id="1754191"/>
    <lineage>
        <taxon>Eukaryota</taxon>
        <taxon>Fungi</taxon>
        <taxon>Fungi incertae sedis</taxon>
        <taxon>Chytridiomycota</taxon>
        <taxon>Chytridiomycota incertae sedis</taxon>
        <taxon>Neocallimastigomycetes</taxon>
        <taxon>Neocallimastigales</taxon>
        <taxon>Neocallimastigaceae</taxon>
        <taxon>Piromyces</taxon>
    </lineage>
</organism>
<feature type="chain" id="PRO_5012237351" description="CBM10 domain-containing protein" evidence="1">
    <location>
        <begin position="20"/>
        <end position="134"/>
    </location>
</feature>
<dbReference type="Proteomes" id="UP000193719">
    <property type="component" value="Unassembled WGS sequence"/>
</dbReference>